<accession>A0A663N4X0</accession>
<evidence type="ECO:0000259" key="9">
    <source>
        <dbReference type="PROSITE" id="PS50157"/>
    </source>
</evidence>
<dbReference type="InterPro" id="IPR013087">
    <property type="entry name" value="Znf_C2H2_type"/>
</dbReference>
<keyword evidence="11" id="KW-1185">Reference proteome</keyword>
<feature type="domain" description="C2H2-type" evidence="9">
    <location>
        <begin position="190"/>
        <end position="216"/>
    </location>
</feature>
<dbReference type="PROSITE" id="PS50157">
    <property type="entry name" value="ZINC_FINGER_C2H2_2"/>
    <property type="match status" value="4"/>
</dbReference>
<dbReference type="GO" id="GO:0008270">
    <property type="term" value="F:zinc ion binding"/>
    <property type="evidence" value="ECO:0007669"/>
    <property type="project" value="UniProtKB-KW"/>
</dbReference>
<dbReference type="Ensembl" id="ENSACUT00000020068.1">
    <property type="protein sequence ID" value="ENSACUP00000018816.1"/>
    <property type="gene ID" value="ENSACUG00000012635.1"/>
</dbReference>
<dbReference type="GO" id="GO:0042802">
    <property type="term" value="F:identical protein binding"/>
    <property type="evidence" value="ECO:0007669"/>
    <property type="project" value="UniProtKB-ARBA"/>
</dbReference>
<feature type="domain" description="C2H2-type" evidence="9">
    <location>
        <begin position="45"/>
        <end position="72"/>
    </location>
</feature>
<keyword evidence="3" id="KW-0677">Repeat</keyword>
<dbReference type="PANTHER" id="PTHR24381:SF393">
    <property type="entry name" value="CHROMATIN-LINKED ADAPTOR FOR MSL PROTEINS, ISOFORM B"/>
    <property type="match status" value="1"/>
</dbReference>
<name>A0A663N4X0_ATHCN</name>
<evidence type="ECO:0000256" key="6">
    <source>
        <dbReference type="ARBA" id="ARBA00023242"/>
    </source>
</evidence>
<feature type="domain" description="C2H2-type" evidence="9">
    <location>
        <begin position="17"/>
        <end position="44"/>
    </location>
</feature>
<evidence type="ECO:0000313" key="10">
    <source>
        <dbReference type="Ensembl" id="ENSACUP00000018816.1"/>
    </source>
</evidence>
<keyword evidence="4 7" id="KW-0863">Zinc-finger</keyword>
<proteinExistence type="predicted"/>
<dbReference type="SMART" id="SM00355">
    <property type="entry name" value="ZnF_C2H2"/>
    <property type="match status" value="4"/>
</dbReference>
<dbReference type="GO" id="GO:0000981">
    <property type="term" value="F:DNA-binding transcription factor activity, RNA polymerase II-specific"/>
    <property type="evidence" value="ECO:0007669"/>
    <property type="project" value="TreeGrafter"/>
</dbReference>
<dbReference type="PANTHER" id="PTHR24381">
    <property type="entry name" value="ZINC FINGER PROTEIN"/>
    <property type="match status" value="1"/>
</dbReference>
<dbReference type="GO" id="GO:0005634">
    <property type="term" value="C:nucleus"/>
    <property type="evidence" value="ECO:0007669"/>
    <property type="project" value="UniProtKB-SubCell"/>
</dbReference>
<keyword evidence="6" id="KW-0539">Nucleus</keyword>
<dbReference type="Gene3D" id="3.30.160.60">
    <property type="entry name" value="Classic Zinc Finger"/>
    <property type="match status" value="4"/>
</dbReference>
<evidence type="ECO:0000256" key="3">
    <source>
        <dbReference type="ARBA" id="ARBA00022737"/>
    </source>
</evidence>
<keyword evidence="5" id="KW-0862">Zinc</keyword>
<evidence type="ECO:0000256" key="7">
    <source>
        <dbReference type="PROSITE-ProRule" id="PRU00042"/>
    </source>
</evidence>
<feature type="domain" description="C2H2-type" evidence="9">
    <location>
        <begin position="73"/>
        <end position="101"/>
    </location>
</feature>
<evidence type="ECO:0000256" key="1">
    <source>
        <dbReference type="ARBA" id="ARBA00004123"/>
    </source>
</evidence>
<dbReference type="InterPro" id="IPR036236">
    <property type="entry name" value="Znf_C2H2_sf"/>
</dbReference>
<dbReference type="AlphaFoldDB" id="A0A663N4X0"/>
<evidence type="ECO:0000256" key="5">
    <source>
        <dbReference type="ARBA" id="ARBA00022833"/>
    </source>
</evidence>
<feature type="compositionally biased region" description="Pro residues" evidence="8">
    <location>
        <begin position="153"/>
        <end position="166"/>
    </location>
</feature>
<comment type="subcellular location">
    <subcellularLocation>
        <location evidence="1">Nucleus</location>
    </subcellularLocation>
</comment>
<organism evidence="10 11">
    <name type="scientific">Athene cunicularia</name>
    <name type="common">Burrowing owl</name>
    <name type="synonym">Speotyto cunicularia</name>
    <dbReference type="NCBI Taxonomy" id="194338"/>
    <lineage>
        <taxon>Eukaryota</taxon>
        <taxon>Metazoa</taxon>
        <taxon>Chordata</taxon>
        <taxon>Craniata</taxon>
        <taxon>Vertebrata</taxon>
        <taxon>Euteleostomi</taxon>
        <taxon>Archelosauria</taxon>
        <taxon>Archosauria</taxon>
        <taxon>Dinosauria</taxon>
        <taxon>Saurischia</taxon>
        <taxon>Theropoda</taxon>
        <taxon>Coelurosauria</taxon>
        <taxon>Aves</taxon>
        <taxon>Neognathae</taxon>
        <taxon>Neoaves</taxon>
        <taxon>Telluraves</taxon>
        <taxon>Strigiformes</taxon>
        <taxon>Strigidae</taxon>
        <taxon>Athene</taxon>
    </lineage>
</organism>
<reference evidence="10" key="2">
    <citation type="submission" date="2025-09" db="UniProtKB">
        <authorList>
            <consortium name="Ensembl"/>
        </authorList>
    </citation>
    <scope>IDENTIFICATION</scope>
</reference>
<evidence type="ECO:0000256" key="4">
    <source>
        <dbReference type="ARBA" id="ARBA00022771"/>
    </source>
</evidence>
<sequence length="216" mass="24330">MRRKGVHKQTHTGERPFKCQDCGKSFRESGNLVRHRRTHTNEKPFVCTTCGRCFFDSSSLIRHQRTHTGERPYPCSHCEMKFLYNSDLWRHQRAVHPGESSGVLNPISKFGPDLAENPCPCGRSKLLFPPLMGFLTFPLPGSPAEGGSSQEPNPAPSRPAPAPSPALPWGVESFGHVKLGMRGGCLSREYKCEYCGKVFRWGSNLRRHERTHTGER</sequence>
<dbReference type="PROSITE" id="PS00028">
    <property type="entry name" value="ZINC_FINGER_C2H2_1"/>
    <property type="match status" value="4"/>
</dbReference>
<dbReference type="GO" id="GO:0000977">
    <property type="term" value="F:RNA polymerase II transcription regulatory region sequence-specific DNA binding"/>
    <property type="evidence" value="ECO:0007669"/>
    <property type="project" value="TreeGrafter"/>
</dbReference>
<evidence type="ECO:0000313" key="11">
    <source>
        <dbReference type="Proteomes" id="UP000472269"/>
    </source>
</evidence>
<evidence type="ECO:0000256" key="2">
    <source>
        <dbReference type="ARBA" id="ARBA00022723"/>
    </source>
</evidence>
<keyword evidence="2" id="KW-0479">Metal-binding</keyword>
<protein>
    <recommendedName>
        <fullName evidence="9">C2H2-type domain-containing protein</fullName>
    </recommendedName>
</protein>
<dbReference type="Proteomes" id="UP000472269">
    <property type="component" value="Unplaced"/>
</dbReference>
<feature type="region of interest" description="Disordered" evidence="8">
    <location>
        <begin position="139"/>
        <end position="166"/>
    </location>
</feature>
<evidence type="ECO:0000256" key="8">
    <source>
        <dbReference type="SAM" id="MobiDB-lite"/>
    </source>
</evidence>
<dbReference type="Pfam" id="PF00096">
    <property type="entry name" value="zf-C2H2"/>
    <property type="match status" value="4"/>
</dbReference>
<dbReference type="SUPFAM" id="SSF57667">
    <property type="entry name" value="beta-beta-alpha zinc fingers"/>
    <property type="match status" value="3"/>
</dbReference>
<reference evidence="10" key="1">
    <citation type="submission" date="2025-08" db="UniProtKB">
        <authorList>
            <consortium name="Ensembl"/>
        </authorList>
    </citation>
    <scope>IDENTIFICATION</scope>
</reference>